<sequence>MLSDRGFRRLAQPSPAHAFLLQLSGIDAPHDLLFAIRSTRLLQDVLKNAIHFSVPLHTAVCVGFNLKDQQDPVLPDDACNNSLHSVTVNSQLANVCIPVK</sequence>
<reference evidence="1 2" key="1">
    <citation type="journal article" date="2023" name="Sci. Data">
        <title>Genome assembly of the Korean intertidal mud-creeper Batillaria attramentaria.</title>
        <authorList>
            <person name="Patra A.K."/>
            <person name="Ho P.T."/>
            <person name="Jun S."/>
            <person name="Lee S.J."/>
            <person name="Kim Y."/>
            <person name="Won Y.J."/>
        </authorList>
    </citation>
    <scope>NUCLEOTIDE SEQUENCE [LARGE SCALE GENOMIC DNA]</scope>
    <source>
        <strain evidence="1">Wonlab-2016</strain>
    </source>
</reference>
<gene>
    <name evidence="1" type="ORF">BaRGS_00027950</name>
</gene>
<comment type="caution">
    <text evidence="1">The sequence shown here is derived from an EMBL/GenBank/DDBJ whole genome shotgun (WGS) entry which is preliminary data.</text>
</comment>
<evidence type="ECO:0000313" key="1">
    <source>
        <dbReference type="EMBL" id="KAK7480784.1"/>
    </source>
</evidence>
<dbReference type="Proteomes" id="UP001519460">
    <property type="component" value="Unassembled WGS sequence"/>
</dbReference>
<organism evidence="1 2">
    <name type="scientific">Batillaria attramentaria</name>
    <dbReference type="NCBI Taxonomy" id="370345"/>
    <lineage>
        <taxon>Eukaryota</taxon>
        <taxon>Metazoa</taxon>
        <taxon>Spiralia</taxon>
        <taxon>Lophotrochozoa</taxon>
        <taxon>Mollusca</taxon>
        <taxon>Gastropoda</taxon>
        <taxon>Caenogastropoda</taxon>
        <taxon>Sorbeoconcha</taxon>
        <taxon>Cerithioidea</taxon>
        <taxon>Batillariidae</taxon>
        <taxon>Batillaria</taxon>
    </lineage>
</organism>
<proteinExistence type="predicted"/>
<evidence type="ECO:0000313" key="2">
    <source>
        <dbReference type="Proteomes" id="UP001519460"/>
    </source>
</evidence>
<name>A0ABD0K0E2_9CAEN</name>
<accession>A0ABD0K0E2</accession>
<keyword evidence="2" id="KW-1185">Reference proteome</keyword>
<dbReference type="AlphaFoldDB" id="A0ABD0K0E2"/>
<dbReference type="EMBL" id="JACVVK020000274">
    <property type="protein sequence ID" value="KAK7480784.1"/>
    <property type="molecule type" value="Genomic_DNA"/>
</dbReference>
<protein>
    <submittedName>
        <fullName evidence="1">Uncharacterized protein</fullName>
    </submittedName>
</protein>